<dbReference type="RefSeq" id="WP_184015796.1">
    <property type="nucleotide sequence ID" value="NZ_JACHFD010000002.1"/>
</dbReference>
<sequence>MNRFLTSFLALTPFALAAESFPVAIQVDLAGDLGPVQPIWRFFGADEPNYATLPHGRKLLGDLGDLKPKSVYFRTHNLMTSGDGTPALKWGSTGMYGEDGRGRPIYDWEIVDGIFDTYLEKGVRPYVQIGFMPEALSAKPLPYRHHWTPRAQYDEIYTGWTYPPKDWAKWEELVYQWALHSKERYGEEEVLQWFWQTWNEPNIGYWRGTREEFFRLHDHAVAAVRRAIPGAKVGGPDVAGGPGGDFLESFLEHCIGGQNEATGDTGTPLDFISFHAKGWPETQDGHVRMGIANQLRDIDRAFAVIAKFPETRSLPIVIGESDPEGCAACQGENLAYRNGTMYSSYTAASFPRKLDLAQKHGVNLEGALTWAFEFEGENLFAGFRALSTGGINKPVLNVFRMFSKMTGHVLPTESDHDIALDSIVAHGVRKEPDVGVRASRDGDQVCVFLWHYHDDDLPGPSAAIELSLSGLSTHPGKVTHHFRVDETHSNAFTVWKALGSPQDPDASEMAELLAASELAEISSPSLQAGENGTGRLTLELPRQGVSLLVLDFSENP</sequence>
<protein>
    <submittedName>
        <fullName evidence="7">Xylan 1,4-beta-xylosidase</fullName>
        <ecNumber evidence="7">3.2.1.37</ecNumber>
    </submittedName>
</protein>
<dbReference type="InterPro" id="IPR049166">
    <property type="entry name" value="GH39_cat"/>
</dbReference>
<evidence type="ECO:0000256" key="1">
    <source>
        <dbReference type="ARBA" id="ARBA00008875"/>
    </source>
</evidence>
<dbReference type="SUPFAM" id="SSF51011">
    <property type="entry name" value="Glycosyl hydrolase domain"/>
    <property type="match status" value="1"/>
</dbReference>
<dbReference type="InterPro" id="IPR000514">
    <property type="entry name" value="Glyco_hydro_39"/>
</dbReference>
<feature type="domain" description="Glycosyl hydrolases family 39 N-terminal catalytic" evidence="6">
    <location>
        <begin position="93"/>
        <end position="517"/>
    </location>
</feature>
<dbReference type="Pfam" id="PF01229">
    <property type="entry name" value="Glyco_hydro_39"/>
    <property type="match status" value="1"/>
</dbReference>
<dbReference type="SUPFAM" id="SSF51445">
    <property type="entry name" value="(Trans)glycosidases"/>
    <property type="match status" value="1"/>
</dbReference>
<evidence type="ECO:0000256" key="3">
    <source>
        <dbReference type="ARBA" id="ARBA00023295"/>
    </source>
</evidence>
<accession>A0A840V085</accession>
<evidence type="ECO:0000313" key="7">
    <source>
        <dbReference type="EMBL" id="MBB5350476.1"/>
    </source>
</evidence>
<comment type="caution">
    <text evidence="7">The sequence shown here is derived from an EMBL/GenBank/DDBJ whole genome shotgun (WGS) entry which is preliminary data.</text>
</comment>
<dbReference type="PRINTS" id="PR00745">
    <property type="entry name" value="GLHYDRLASE39"/>
</dbReference>
<keyword evidence="8" id="KW-1185">Reference proteome</keyword>
<organism evidence="7 8">
    <name type="scientific">Haloferula luteola</name>
    <dbReference type="NCBI Taxonomy" id="595692"/>
    <lineage>
        <taxon>Bacteria</taxon>
        <taxon>Pseudomonadati</taxon>
        <taxon>Verrucomicrobiota</taxon>
        <taxon>Verrucomicrobiia</taxon>
        <taxon>Verrucomicrobiales</taxon>
        <taxon>Verrucomicrobiaceae</taxon>
        <taxon>Haloferula</taxon>
    </lineage>
</organism>
<dbReference type="Gene3D" id="2.60.40.1500">
    <property type="entry name" value="Glycosyl hydrolase domain, family 39"/>
    <property type="match status" value="1"/>
</dbReference>
<dbReference type="EMBL" id="JACHFD010000002">
    <property type="protein sequence ID" value="MBB5350476.1"/>
    <property type="molecule type" value="Genomic_DNA"/>
</dbReference>
<comment type="similarity">
    <text evidence="1">Belongs to the glycosyl hydrolase 39 family.</text>
</comment>
<dbReference type="Proteomes" id="UP000557717">
    <property type="component" value="Unassembled WGS sequence"/>
</dbReference>
<proteinExistence type="inferred from homology"/>
<dbReference type="Gene3D" id="3.20.20.80">
    <property type="entry name" value="Glycosidases"/>
    <property type="match status" value="1"/>
</dbReference>
<feature type="active site" description="Proton donor" evidence="4">
    <location>
        <position position="200"/>
    </location>
</feature>
<dbReference type="AlphaFoldDB" id="A0A840V085"/>
<dbReference type="InterPro" id="IPR017853">
    <property type="entry name" value="GH"/>
</dbReference>
<feature type="chain" id="PRO_5032861546" evidence="5">
    <location>
        <begin position="18"/>
        <end position="556"/>
    </location>
</feature>
<dbReference type="PANTHER" id="PTHR12631">
    <property type="entry name" value="ALPHA-L-IDURONIDASE"/>
    <property type="match status" value="1"/>
</dbReference>
<evidence type="ECO:0000256" key="5">
    <source>
        <dbReference type="SAM" id="SignalP"/>
    </source>
</evidence>
<name>A0A840V085_9BACT</name>
<dbReference type="EC" id="3.2.1.37" evidence="7"/>
<keyword evidence="5" id="KW-0732">Signal</keyword>
<gene>
    <name evidence="7" type="ORF">HNR46_000700</name>
</gene>
<reference evidence="7 8" key="1">
    <citation type="submission" date="2020-08" db="EMBL/GenBank/DDBJ databases">
        <title>Genomic Encyclopedia of Type Strains, Phase IV (KMG-IV): sequencing the most valuable type-strain genomes for metagenomic binning, comparative biology and taxonomic classification.</title>
        <authorList>
            <person name="Goeker M."/>
        </authorList>
    </citation>
    <scope>NUCLEOTIDE SEQUENCE [LARGE SCALE GENOMIC DNA]</scope>
    <source>
        <strain evidence="7 8">YC6886</strain>
    </source>
</reference>
<feature type="signal peptide" evidence="5">
    <location>
        <begin position="1"/>
        <end position="17"/>
    </location>
</feature>
<evidence type="ECO:0000259" key="6">
    <source>
        <dbReference type="Pfam" id="PF01229"/>
    </source>
</evidence>
<keyword evidence="2 7" id="KW-0378">Hydrolase</keyword>
<evidence type="ECO:0000313" key="8">
    <source>
        <dbReference type="Proteomes" id="UP000557717"/>
    </source>
</evidence>
<keyword evidence="3 7" id="KW-0326">Glycosidase</keyword>
<dbReference type="GO" id="GO:0005975">
    <property type="term" value="P:carbohydrate metabolic process"/>
    <property type="evidence" value="ECO:0007669"/>
    <property type="project" value="InterPro"/>
</dbReference>
<dbReference type="PANTHER" id="PTHR12631:SF8">
    <property type="entry name" value="ALPHA-L-IDURONIDASE"/>
    <property type="match status" value="1"/>
</dbReference>
<evidence type="ECO:0000256" key="4">
    <source>
        <dbReference type="PIRSR" id="PIRSR600514-1"/>
    </source>
</evidence>
<dbReference type="InterPro" id="IPR051923">
    <property type="entry name" value="Glycosyl_Hydrolase_39"/>
</dbReference>
<evidence type="ECO:0000256" key="2">
    <source>
        <dbReference type="ARBA" id="ARBA00022801"/>
    </source>
</evidence>
<dbReference type="GO" id="GO:0009044">
    <property type="term" value="F:xylan 1,4-beta-xylosidase activity"/>
    <property type="evidence" value="ECO:0007669"/>
    <property type="project" value="UniProtKB-EC"/>
</dbReference>